<dbReference type="Proteomes" id="UP001482620">
    <property type="component" value="Unassembled WGS sequence"/>
</dbReference>
<gene>
    <name evidence="2" type="ORF">ILYODFUR_037371</name>
</gene>
<proteinExistence type="predicted"/>
<keyword evidence="1" id="KW-1133">Transmembrane helix</keyword>
<evidence type="ECO:0000256" key="1">
    <source>
        <dbReference type="SAM" id="Phobius"/>
    </source>
</evidence>
<keyword evidence="1" id="KW-0472">Membrane</keyword>
<accession>A0ABV0TI90</accession>
<keyword evidence="1" id="KW-0812">Transmembrane</keyword>
<reference evidence="2 3" key="1">
    <citation type="submission" date="2021-06" db="EMBL/GenBank/DDBJ databases">
        <authorList>
            <person name="Palmer J.M."/>
        </authorList>
    </citation>
    <scope>NUCLEOTIDE SEQUENCE [LARGE SCALE GENOMIC DNA]</scope>
    <source>
        <strain evidence="3">if_2019</strain>
        <tissue evidence="2">Muscle</tissue>
    </source>
</reference>
<dbReference type="EMBL" id="JAHRIQ010031371">
    <property type="protein sequence ID" value="MEQ2231232.1"/>
    <property type="molecule type" value="Genomic_DNA"/>
</dbReference>
<protein>
    <submittedName>
        <fullName evidence="2">Uncharacterized protein</fullName>
    </submittedName>
</protein>
<evidence type="ECO:0000313" key="3">
    <source>
        <dbReference type="Proteomes" id="UP001482620"/>
    </source>
</evidence>
<organism evidence="2 3">
    <name type="scientific">Ilyodon furcidens</name>
    <name type="common">goldbreast splitfin</name>
    <dbReference type="NCBI Taxonomy" id="33524"/>
    <lineage>
        <taxon>Eukaryota</taxon>
        <taxon>Metazoa</taxon>
        <taxon>Chordata</taxon>
        <taxon>Craniata</taxon>
        <taxon>Vertebrata</taxon>
        <taxon>Euteleostomi</taxon>
        <taxon>Actinopterygii</taxon>
        <taxon>Neopterygii</taxon>
        <taxon>Teleostei</taxon>
        <taxon>Neoteleostei</taxon>
        <taxon>Acanthomorphata</taxon>
        <taxon>Ovalentaria</taxon>
        <taxon>Atherinomorphae</taxon>
        <taxon>Cyprinodontiformes</taxon>
        <taxon>Goodeidae</taxon>
        <taxon>Ilyodon</taxon>
    </lineage>
</organism>
<comment type="caution">
    <text evidence="2">The sequence shown here is derived from an EMBL/GenBank/DDBJ whole genome shotgun (WGS) entry which is preliminary data.</text>
</comment>
<feature type="transmembrane region" description="Helical" evidence="1">
    <location>
        <begin position="37"/>
        <end position="68"/>
    </location>
</feature>
<evidence type="ECO:0000313" key="2">
    <source>
        <dbReference type="EMBL" id="MEQ2231232.1"/>
    </source>
</evidence>
<sequence>MEDRWSDRGVKEAIYVVWCCSGRHAWMQWGRRRRALWLHWPSLPCIGLGWACLLGGSWWVVCVLGWWFTPCPYGCIEGCVVSLGVAKGFQCVWWRGCVTYQLLGLDWPDGYFGAELVGGSPWADVAVPVMLCVCVFVGA</sequence>
<keyword evidence="3" id="KW-1185">Reference proteome</keyword>
<name>A0ABV0TI90_9TELE</name>